<evidence type="ECO:0000313" key="2">
    <source>
        <dbReference type="EMBL" id="GCC40179.1"/>
    </source>
</evidence>
<gene>
    <name evidence="2" type="ORF">chiPu_0024307</name>
</gene>
<evidence type="ECO:0000313" key="3">
    <source>
        <dbReference type="Proteomes" id="UP000287033"/>
    </source>
</evidence>
<organism evidence="2 3">
    <name type="scientific">Chiloscyllium punctatum</name>
    <name type="common">Brownbanded bambooshark</name>
    <name type="synonym">Hemiscyllium punctatum</name>
    <dbReference type="NCBI Taxonomy" id="137246"/>
    <lineage>
        <taxon>Eukaryota</taxon>
        <taxon>Metazoa</taxon>
        <taxon>Chordata</taxon>
        <taxon>Craniata</taxon>
        <taxon>Vertebrata</taxon>
        <taxon>Chondrichthyes</taxon>
        <taxon>Elasmobranchii</taxon>
        <taxon>Galeomorphii</taxon>
        <taxon>Galeoidea</taxon>
        <taxon>Orectolobiformes</taxon>
        <taxon>Hemiscylliidae</taxon>
        <taxon>Chiloscyllium</taxon>
    </lineage>
</organism>
<sequence>MSFPVCRGRFPDWIPKQTDCHFPAQSPLNVKSTNRCSWRDSPAPLHRSKRGHQISLPHPSPAQALAIIHKDRKRYYHSGERSSSFPVWGGGRE</sequence>
<protein>
    <submittedName>
        <fullName evidence="2">Uncharacterized protein</fullName>
    </submittedName>
</protein>
<dbReference type="AlphaFoldDB" id="A0A401TC13"/>
<proteinExistence type="predicted"/>
<name>A0A401TC13_CHIPU</name>
<dbReference type="Proteomes" id="UP000287033">
    <property type="component" value="Unassembled WGS sequence"/>
</dbReference>
<evidence type="ECO:0000256" key="1">
    <source>
        <dbReference type="SAM" id="MobiDB-lite"/>
    </source>
</evidence>
<reference evidence="2 3" key="1">
    <citation type="journal article" date="2018" name="Nat. Ecol. Evol.">
        <title>Shark genomes provide insights into elasmobranch evolution and the origin of vertebrates.</title>
        <authorList>
            <person name="Hara Y"/>
            <person name="Yamaguchi K"/>
            <person name="Onimaru K"/>
            <person name="Kadota M"/>
            <person name="Koyanagi M"/>
            <person name="Keeley SD"/>
            <person name="Tatsumi K"/>
            <person name="Tanaka K"/>
            <person name="Motone F"/>
            <person name="Kageyama Y"/>
            <person name="Nozu R"/>
            <person name="Adachi N"/>
            <person name="Nishimura O"/>
            <person name="Nakagawa R"/>
            <person name="Tanegashima C"/>
            <person name="Kiyatake I"/>
            <person name="Matsumoto R"/>
            <person name="Murakumo K"/>
            <person name="Nishida K"/>
            <person name="Terakita A"/>
            <person name="Kuratani S"/>
            <person name="Sato K"/>
            <person name="Hyodo S Kuraku.S."/>
        </authorList>
    </citation>
    <scope>NUCLEOTIDE SEQUENCE [LARGE SCALE GENOMIC DNA]</scope>
</reference>
<feature type="region of interest" description="Disordered" evidence="1">
    <location>
        <begin position="33"/>
        <end position="60"/>
    </location>
</feature>
<keyword evidence="3" id="KW-1185">Reference proteome</keyword>
<accession>A0A401TC13</accession>
<dbReference type="EMBL" id="BEZZ01036782">
    <property type="protein sequence ID" value="GCC40179.1"/>
    <property type="molecule type" value="Genomic_DNA"/>
</dbReference>
<comment type="caution">
    <text evidence="2">The sequence shown here is derived from an EMBL/GenBank/DDBJ whole genome shotgun (WGS) entry which is preliminary data.</text>
</comment>